<sequence>MHAVSSRFRGPDPGSIFTRPHTPAARCLHLLRLNPHLLRKDFSEQLHLSQPTITRTLMKLIDTGFVQEVDMAPGPRRQGRPAIPVEMTSKNYFLVGVAIGTSRSYFSLYNLRGGVLAEFTKSIPIATLPPATVIEQLLSGIQHLSELASGRLFAAPKIVGVGITTSGVVSHEGTVVAPNLGWNKFHLTSHLGQKLSVPITVTAAVPAILAAELQSTPPSNHSTPTAVFFADDSLGAAVSHADDVTLLPHISELSLRHHSQHPDDPHDVAYLSNLACQIIEESGATTMVLAGSQFTETPHIAHHVAAAVRRQIDHPPQFRLIPSHQEIVRAVARAVASDQLLRDPYQLAIEN</sequence>
<dbReference type="RefSeq" id="WP_187974776.1">
    <property type="nucleotide sequence ID" value="NZ_CP046884.1"/>
</dbReference>
<evidence type="ECO:0000313" key="3">
    <source>
        <dbReference type="Proteomes" id="UP000516320"/>
    </source>
</evidence>
<dbReference type="InterPro" id="IPR036390">
    <property type="entry name" value="WH_DNA-bd_sf"/>
</dbReference>
<dbReference type="Gene3D" id="1.10.10.10">
    <property type="entry name" value="Winged helix-like DNA-binding domain superfamily/Winged helix DNA-binding domain"/>
    <property type="match status" value="1"/>
</dbReference>
<dbReference type="PANTHER" id="PTHR18964:SF149">
    <property type="entry name" value="BIFUNCTIONAL UDP-N-ACETYLGLUCOSAMINE 2-EPIMERASE_N-ACETYLMANNOSAMINE KINASE"/>
    <property type="match status" value="1"/>
</dbReference>
<reference evidence="2 3" key="1">
    <citation type="submission" date="2019-12" db="EMBL/GenBank/DDBJ databases">
        <title>Corynebacterium sp. nov., isolated from feces of the Anser Albifrons in China.</title>
        <authorList>
            <person name="Liu Q."/>
        </authorList>
    </citation>
    <scope>NUCLEOTIDE SEQUENCE [LARGE SCALE GENOMIC DNA]</scope>
    <source>
        <strain evidence="2 3">4H37-19</strain>
    </source>
</reference>
<keyword evidence="3" id="KW-1185">Reference proteome</keyword>
<dbReference type="InterPro" id="IPR036388">
    <property type="entry name" value="WH-like_DNA-bd_sf"/>
</dbReference>
<name>A0A7H0SL96_9CORY</name>
<dbReference type="PANTHER" id="PTHR18964">
    <property type="entry name" value="ROK (REPRESSOR, ORF, KINASE) FAMILY"/>
    <property type="match status" value="1"/>
</dbReference>
<evidence type="ECO:0000256" key="1">
    <source>
        <dbReference type="ARBA" id="ARBA00006479"/>
    </source>
</evidence>
<proteinExistence type="inferred from homology"/>
<accession>A0A7H0SL96</accession>
<dbReference type="Pfam" id="PF00480">
    <property type="entry name" value="ROK"/>
    <property type="match status" value="1"/>
</dbReference>
<dbReference type="KEGG" id="cpoy:GP475_00740"/>
<organism evidence="2 3">
    <name type="scientific">Corynebacterium poyangense</name>
    <dbReference type="NCBI Taxonomy" id="2684405"/>
    <lineage>
        <taxon>Bacteria</taxon>
        <taxon>Bacillati</taxon>
        <taxon>Actinomycetota</taxon>
        <taxon>Actinomycetes</taxon>
        <taxon>Mycobacteriales</taxon>
        <taxon>Corynebacteriaceae</taxon>
        <taxon>Corynebacterium</taxon>
    </lineage>
</organism>
<dbReference type="SUPFAM" id="SSF46785">
    <property type="entry name" value="Winged helix' DNA-binding domain"/>
    <property type="match status" value="1"/>
</dbReference>
<dbReference type="Gene3D" id="3.30.420.40">
    <property type="match status" value="1"/>
</dbReference>
<dbReference type="Proteomes" id="UP000516320">
    <property type="component" value="Chromosome"/>
</dbReference>
<dbReference type="CDD" id="cd23763">
    <property type="entry name" value="ASKHA_ATPase_ROK"/>
    <property type="match status" value="1"/>
</dbReference>
<protein>
    <submittedName>
        <fullName evidence="2">ROK family protein</fullName>
    </submittedName>
</protein>
<dbReference type="AlphaFoldDB" id="A0A7H0SL96"/>
<evidence type="ECO:0000313" key="2">
    <source>
        <dbReference type="EMBL" id="QNQ89321.1"/>
    </source>
</evidence>
<dbReference type="InterPro" id="IPR000600">
    <property type="entry name" value="ROK"/>
</dbReference>
<dbReference type="InterPro" id="IPR043129">
    <property type="entry name" value="ATPase_NBD"/>
</dbReference>
<comment type="similarity">
    <text evidence="1">Belongs to the ROK (NagC/XylR) family.</text>
</comment>
<dbReference type="EMBL" id="CP046884">
    <property type="protein sequence ID" value="QNQ89321.1"/>
    <property type="molecule type" value="Genomic_DNA"/>
</dbReference>
<dbReference type="SUPFAM" id="SSF53067">
    <property type="entry name" value="Actin-like ATPase domain"/>
    <property type="match status" value="1"/>
</dbReference>
<gene>
    <name evidence="2" type="ORF">GP475_00740</name>
</gene>